<name>A0A167EAX8_9ASCO</name>
<feature type="compositionally biased region" description="Polar residues" evidence="1">
    <location>
        <begin position="157"/>
        <end position="172"/>
    </location>
</feature>
<protein>
    <recommendedName>
        <fullName evidence="2">Pyridoxamine 5'-phosphate oxidase Alr4036 family FMN-binding domain-containing protein</fullName>
    </recommendedName>
</protein>
<accession>A0A167EAX8</accession>
<gene>
    <name evidence="3" type="ORF">AWJ20_4804</name>
</gene>
<dbReference type="PANTHER" id="PTHR28243:SF1">
    <property type="entry name" value="PYRIDOXAMINE 5'-PHOSPHATE OXIDASE ALR4036 FAMILY FMN-BINDING DOMAIN-CONTAINING PROTEIN"/>
    <property type="match status" value="1"/>
</dbReference>
<dbReference type="EMBL" id="CP014502">
    <property type="protein sequence ID" value="ANB13853.1"/>
    <property type="molecule type" value="Genomic_DNA"/>
</dbReference>
<dbReference type="PANTHER" id="PTHR28243">
    <property type="entry name" value="AGL049CP"/>
    <property type="match status" value="1"/>
</dbReference>
<feature type="compositionally biased region" description="Low complexity" evidence="1">
    <location>
        <begin position="119"/>
        <end position="156"/>
    </location>
</feature>
<dbReference type="Proteomes" id="UP000189580">
    <property type="component" value="Chromosome d"/>
</dbReference>
<dbReference type="OrthoDB" id="5394411at2759"/>
<dbReference type="GeneID" id="30036976"/>
<dbReference type="InterPro" id="IPR024624">
    <property type="entry name" value="Pyridox_Oxase_Alr4036_FMN-bd"/>
</dbReference>
<dbReference type="GO" id="GO:0010181">
    <property type="term" value="F:FMN binding"/>
    <property type="evidence" value="ECO:0007669"/>
    <property type="project" value="InterPro"/>
</dbReference>
<organism evidence="3 4">
    <name type="scientific">Sugiyamaella lignohabitans</name>
    <dbReference type="NCBI Taxonomy" id="796027"/>
    <lineage>
        <taxon>Eukaryota</taxon>
        <taxon>Fungi</taxon>
        <taxon>Dikarya</taxon>
        <taxon>Ascomycota</taxon>
        <taxon>Saccharomycotina</taxon>
        <taxon>Dipodascomycetes</taxon>
        <taxon>Dipodascales</taxon>
        <taxon>Trichomonascaceae</taxon>
        <taxon>Sugiyamaella</taxon>
    </lineage>
</organism>
<proteinExistence type="predicted"/>
<sequence length="312" mass="34162">MSCPPPWTPLLDSCLKAVEKLPTFTFCTVSHNRIPHARTCVSRGWLFDDKSTGVLVFTTDMRMQKVSDLNETNDAYEACFYFPNKSTQIRLSGFAQLLSPNHTPQLSSTLPLSQPVKSSPPSSGSSSRSGSPSGNPGSPNPNNSSAPVAVPDSSSNNTANNEAKGTSSSPSETILAPLASAATSRKHLPRSYYPVITPSYDPSTDYDSIFPPPTAEEWLNEYNRLWSSMSPRMKKTFKYPTPKSLLDGSTTKALDSISRGVDGASEDSGKEHFVVVLMLVNQVDIVVDESIGRRTLFTRVRYDEWKEQDLSP</sequence>
<feature type="region of interest" description="Disordered" evidence="1">
    <location>
        <begin position="102"/>
        <end position="173"/>
    </location>
</feature>
<dbReference type="Pfam" id="PF12766">
    <property type="entry name" value="Pyridox_oxase_2"/>
    <property type="match status" value="1"/>
</dbReference>
<dbReference type="AlphaFoldDB" id="A0A167EAX8"/>
<dbReference type="InterPro" id="IPR012349">
    <property type="entry name" value="Split_barrel_FMN-bd"/>
</dbReference>
<evidence type="ECO:0000256" key="1">
    <source>
        <dbReference type="SAM" id="MobiDB-lite"/>
    </source>
</evidence>
<keyword evidence="4" id="KW-1185">Reference proteome</keyword>
<dbReference type="Gene3D" id="2.30.110.10">
    <property type="entry name" value="Electron Transport, Fmn-binding Protein, Chain A"/>
    <property type="match status" value="1"/>
</dbReference>
<evidence type="ECO:0000313" key="4">
    <source>
        <dbReference type="Proteomes" id="UP000189580"/>
    </source>
</evidence>
<feature type="compositionally biased region" description="Polar residues" evidence="1">
    <location>
        <begin position="102"/>
        <end position="117"/>
    </location>
</feature>
<evidence type="ECO:0000313" key="3">
    <source>
        <dbReference type="EMBL" id="ANB13853.1"/>
    </source>
</evidence>
<feature type="domain" description="Pyridoxamine 5'-phosphate oxidase Alr4036 family FMN-binding" evidence="2">
    <location>
        <begin position="5"/>
        <end position="98"/>
    </location>
</feature>
<reference evidence="3 4" key="1">
    <citation type="submission" date="2016-02" db="EMBL/GenBank/DDBJ databases">
        <title>Complete genome sequence and transcriptome regulation of the pentose utilising yeast Sugiyamaella lignohabitans.</title>
        <authorList>
            <person name="Bellasio M."/>
            <person name="Peymann A."/>
            <person name="Valli M."/>
            <person name="Sipitzky M."/>
            <person name="Graf A."/>
            <person name="Sauer M."/>
            <person name="Marx H."/>
            <person name="Mattanovich D."/>
        </authorList>
    </citation>
    <scope>NUCLEOTIDE SEQUENCE [LARGE SCALE GENOMIC DNA]</scope>
    <source>
        <strain evidence="3 4">CBS 10342</strain>
    </source>
</reference>
<dbReference type="KEGG" id="slb:AWJ20_4804"/>
<evidence type="ECO:0000259" key="2">
    <source>
        <dbReference type="Pfam" id="PF12766"/>
    </source>
</evidence>
<dbReference type="RefSeq" id="XP_018736330.1">
    <property type="nucleotide sequence ID" value="XM_018881898.1"/>
</dbReference>
<dbReference type="SUPFAM" id="SSF50475">
    <property type="entry name" value="FMN-binding split barrel"/>
    <property type="match status" value="1"/>
</dbReference>